<proteinExistence type="predicted"/>
<feature type="coiled-coil region" evidence="1">
    <location>
        <begin position="205"/>
        <end position="309"/>
    </location>
</feature>
<sequence length="486" mass="55800">MKTGIKFKPCNVGTAEAHNRRDRAYCEAVARKFGQTYFWDGHRHLNVTWRSPSYTKPLPELLEDLKVLVKQKTGRAMQCKDVEYTDRKTGKKRKRSGSSAIREGCPPIKPDTRIEDFDLFVKWLADKGISVISIDLHHDEGHADPLTDDLLPNHHAHIIVDWMNHETGKSVKLDANDCKEMQTVLAESLGMERGTPKEDSGIEGLSAIEYKERKARENNQRLTAENAVLESRNEQLELQAMAAEKSIEELEQQRKEKKKALDEESGSALMSGVANLFGKGKYAEIEKENARLTAENKDMQLAVAKMEGQVAKIPMMVQRQVRQTIEDKTEEHLTEIRELNASHSRELSSLQVRLQNLSARYRELESNNRHIIDNLKREKDTLLAQMEAMLRLLGEKLEKAVRALIQFARVLAYKTFTREHKEAIVSWLALDRDDPKSNAHFIKVFARPFLTDKEFDKGCKELDRLTSSFPAVMEDLEQPQRRGMRR</sequence>
<comment type="caution">
    <text evidence="3">The sequence shown here is derived from an EMBL/GenBank/DDBJ whole genome shotgun (WGS) entry which is preliminary data.</text>
</comment>
<feature type="region of interest" description="Disordered" evidence="2">
    <location>
        <begin position="83"/>
        <end position="107"/>
    </location>
</feature>
<protein>
    <recommendedName>
        <fullName evidence="5">Mobilization protein</fullName>
    </recommendedName>
</protein>
<evidence type="ECO:0008006" key="5">
    <source>
        <dbReference type="Google" id="ProtNLM"/>
    </source>
</evidence>
<name>A0A2V1IVC0_9BACT</name>
<dbReference type="EMBL" id="PUBV01000035">
    <property type="protein sequence ID" value="PWB06093.1"/>
    <property type="molecule type" value="Genomic_DNA"/>
</dbReference>
<dbReference type="RefSeq" id="WP_107036859.1">
    <property type="nucleotide sequence ID" value="NZ_PUBV01000035.1"/>
</dbReference>
<dbReference type="Proteomes" id="UP000244925">
    <property type="component" value="Unassembled WGS sequence"/>
</dbReference>
<keyword evidence="1" id="KW-0175">Coiled coil</keyword>
<dbReference type="AlphaFoldDB" id="A0A2V1IVC0"/>
<evidence type="ECO:0000256" key="1">
    <source>
        <dbReference type="SAM" id="Coils"/>
    </source>
</evidence>
<evidence type="ECO:0000313" key="3">
    <source>
        <dbReference type="EMBL" id="PWB06093.1"/>
    </source>
</evidence>
<evidence type="ECO:0000313" key="4">
    <source>
        <dbReference type="Proteomes" id="UP000244925"/>
    </source>
</evidence>
<accession>A0A2V1IVC0</accession>
<keyword evidence="4" id="KW-1185">Reference proteome</keyword>
<gene>
    <name evidence="3" type="ORF">C5O25_11365</name>
</gene>
<feature type="coiled-coil region" evidence="1">
    <location>
        <begin position="340"/>
        <end position="403"/>
    </location>
</feature>
<reference evidence="4" key="1">
    <citation type="submission" date="2018-02" db="EMBL/GenBank/DDBJ databases">
        <authorList>
            <person name="Clavel T."/>
            <person name="Strowig T."/>
        </authorList>
    </citation>
    <scope>NUCLEOTIDE SEQUENCE [LARGE SCALE GENOMIC DNA]</scope>
    <source>
        <strain evidence="4">DSM 100764</strain>
    </source>
</reference>
<evidence type="ECO:0000256" key="2">
    <source>
        <dbReference type="SAM" id="MobiDB-lite"/>
    </source>
</evidence>
<organism evidence="3 4">
    <name type="scientific">Paramuribaculum intestinale</name>
    <dbReference type="NCBI Taxonomy" id="2094151"/>
    <lineage>
        <taxon>Bacteria</taxon>
        <taxon>Pseudomonadati</taxon>
        <taxon>Bacteroidota</taxon>
        <taxon>Bacteroidia</taxon>
        <taxon>Bacteroidales</taxon>
        <taxon>Muribaculaceae</taxon>
        <taxon>Paramuribaculum</taxon>
    </lineage>
</organism>